<keyword evidence="1" id="KW-0472">Membrane</keyword>
<organism evidence="2 3">
    <name type="scientific">Solilutibacter pythonis</name>
    <dbReference type="NCBI Taxonomy" id="2483112"/>
    <lineage>
        <taxon>Bacteria</taxon>
        <taxon>Pseudomonadati</taxon>
        <taxon>Pseudomonadota</taxon>
        <taxon>Gammaproteobacteria</taxon>
        <taxon>Lysobacterales</taxon>
        <taxon>Lysobacteraceae</taxon>
        <taxon>Solilutibacter</taxon>
    </lineage>
</organism>
<keyword evidence="1" id="KW-1133">Transmembrane helix</keyword>
<sequence length="76" mass="8216">MSQRKPPVKSKRDEAAQRIARSFIDSPWRYSQFVVVGLIVAGLVGGLSRAGWPLSLLVGAAAGIGLWLVEKKRGVL</sequence>
<protein>
    <submittedName>
        <fullName evidence="2">Uncharacterized protein</fullName>
    </submittedName>
</protein>
<dbReference type="EMBL" id="RFLY01000001">
    <property type="protein sequence ID" value="RMH94764.1"/>
    <property type="molecule type" value="Genomic_DNA"/>
</dbReference>
<keyword evidence="1" id="KW-0812">Transmembrane</keyword>
<dbReference type="Proteomes" id="UP000275012">
    <property type="component" value="Unassembled WGS sequence"/>
</dbReference>
<feature type="transmembrane region" description="Helical" evidence="1">
    <location>
        <begin position="27"/>
        <end position="44"/>
    </location>
</feature>
<gene>
    <name evidence="2" type="ORF">EBB59_00220</name>
</gene>
<dbReference type="RefSeq" id="WP_122100152.1">
    <property type="nucleotide sequence ID" value="NZ_RFLY01000001.1"/>
</dbReference>
<dbReference type="OrthoDB" id="6058586at2"/>
<evidence type="ECO:0000256" key="1">
    <source>
        <dbReference type="SAM" id="Phobius"/>
    </source>
</evidence>
<keyword evidence="3" id="KW-1185">Reference proteome</keyword>
<dbReference type="AlphaFoldDB" id="A0A3M2I8Y1"/>
<comment type="caution">
    <text evidence="2">The sequence shown here is derived from an EMBL/GenBank/DDBJ whole genome shotgun (WGS) entry which is preliminary data.</text>
</comment>
<accession>A0A3M2I8Y1</accession>
<reference evidence="2 3" key="1">
    <citation type="submission" date="2018-10" db="EMBL/GenBank/DDBJ databases">
        <title>Proposal of Lysobacter pythonis sp. nov. isolated from royal pythons (Python regius).</title>
        <authorList>
            <person name="Hans-Juergen B."/>
            <person name="Huptas C."/>
            <person name="Sandra B."/>
            <person name="Igor L."/>
            <person name="Joachim S."/>
            <person name="Siegfried S."/>
            <person name="Mareike W."/>
            <person name="Peter K."/>
        </authorList>
    </citation>
    <scope>NUCLEOTIDE SEQUENCE [LARGE SCALE GENOMIC DNA]</scope>
    <source>
        <strain evidence="2 3">4284/11</strain>
    </source>
</reference>
<feature type="transmembrane region" description="Helical" evidence="1">
    <location>
        <begin position="50"/>
        <end position="69"/>
    </location>
</feature>
<name>A0A3M2I8Y1_9GAMM</name>
<evidence type="ECO:0000313" key="2">
    <source>
        <dbReference type="EMBL" id="RMH94764.1"/>
    </source>
</evidence>
<proteinExistence type="predicted"/>
<evidence type="ECO:0000313" key="3">
    <source>
        <dbReference type="Proteomes" id="UP000275012"/>
    </source>
</evidence>